<reference evidence="6" key="2">
    <citation type="submission" date="2006-03" db="EMBL/GenBank/DDBJ databases">
        <title>Complete genome sequence of Francisella tularensis LVS (Live Vaccine Strain).</title>
        <authorList>
            <person name="Chain P."/>
            <person name="Larimer F."/>
            <person name="Land M."/>
            <person name="Stilwagen S."/>
            <person name="Larsson P."/>
            <person name="Bearden S."/>
            <person name="Chu M."/>
            <person name="Oyston P."/>
            <person name="Forsman M."/>
            <person name="Andersson S."/>
            <person name="Lindler L."/>
            <person name="Titball R."/>
            <person name="Garcia E."/>
        </authorList>
    </citation>
    <scope>NUCLEOTIDE SEQUENCE [LARGE SCALE GENOMIC DNA]</scope>
    <source>
        <strain evidence="6">LVS</strain>
    </source>
</reference>
<name>A0AAI8BGN0_FRATH</name>
<dbReference type="InterPro" id="IPR036134">
    <property type="entry name" value="Crypto/Photolyase_FAD-like_sf"/>
</dbReference>
<dbReference type="GO" id="GO:0071949">
    <property type="term" value="F:FAD binding"/>
    <property type="evidence" value="ECO:0007669"/>
    <property type="project" value="TreeGrafter"/>
</dbReference>
<evidence type="ECO:0000313" key="4">
    <source>
        <dbReference type="EMBL" id="AJI58695.1"/>
    </source>
</evidence>
<feature type="binding site" evidence="2">
    <location>
        <position position="165"/>
    </location>
    <ligand>
        <name>FAD</name>
        <dbReference type="ChEBI" id="CHEBI:57692"/>
    </ligand>
</feature>
<evidence type="ECO:0000313" key="7">
    <source>
        <dbReference type="Proteomes" id="UP000031874"/>
    </source>
</evidence>
<dbReference type="Proteomes" id="UP000001944">
    <property type="component" value="Chromosome"/>
</dbReference>
<dbReference type="GO" id="GO:0009416">
    <property type="term" value="P:response to light stimulus"/>
    <property type="evidence" value="ECO:0007669"/>
    <property type="project" value="TreeGrafter"/>
</dbReference>
<dbReference type="GO" id="GO:0003904">
    <property type="term" value="F:deoxyribodipyrimidine photo-lyase activity"/>
    <property type="evidence" value="ECO:0007669"/>
    <property type="project" value="TreeGrafter"/>
</dbReference>
<evidence type="ECO:0000256" key="1">
    <source>
        <dbReference type="ARBA" id="ARBA00001932"/>
    </source>
</evidence>
<dbReference type="SUPFAM" id="SSF48173">
    <property type="entry name" value="Cryptochrome/photolyase FAD-binding domain"/>
    <property type="match status" value="1"/>
</dbReference>
<dbReference type="Gene3D" id="3.40.50.620">
    <property type="entry name" value="HUPs"/>
    <property type="match status" value="1"/>
</dbReference>
<sequence>MSHRQYLFLSECLEELNTELTKLGQSLAIMLGDAVEIFEQLIQKYNIKNVWSHQETWNDWTYQRDIKLEKFFKQNNIVWHQPYQNGVVRCLADRDNWALLWHQRMSEKIIRAPTKLKFICENQIKIPTAESLDLEYDDCYKRQKGGRIRALRILDSFLYQRGCGYTKEMSSPVTAFKSCSRLSPYIAFGVISLKEIYQKAN</sequence>
<dbReference type="InterPro" id="IPR002081">
    <property type="entry name" value="Cryptochrome/DNA_photolyase_1"/>
</dbReference>
<dbReference type="Gene3D" id="1.25.40.80">
    <property type="match status" value="1"/>
</dbReference>
<reference evidence="5" key="1">
    <citation type="submission" date="2006-02" db="EMBL/GenBank/DDBJ databases">
        <authorList>
            <consortium name="Microbial Genomics Group"/>
            <consortium name="Lawrence Livermore National Laboratory"/>
            <consortium name="and the Genome Analysis Group"/>
            <consortium name="Oak Ridge National Laboratory"/>
            <person name="Larimer F.W."/>
        </authorList>
    </citation>
    <scope>NUCLEOTIDE SEQUENCE</scope>
    <source>
        <strain evidence="5">LVS</strain>
    </source>
</reference>
<dbReference type="InterPro" id="IPR036155">
    <property type="entry name" value="Crypto/Photolyase_N_sf"/>
</dbReference>
<protein>
    <submittedName>
        <fullName evidence="5">Deoxyribodipyrimidine photolyase</fullName>
    </submittedName>
    <submittedName>
        <fullName evidence="4">FAD binding domain of DNA photolyase family protein</fullName>
    </submittedName>
</protein>
<dbReference type="EMBL" id="AM233362">
    <property type="protein sequence ID" value="CAJ78781.1"/>
    <property type="molecule type" value="Genomic_DNA"/>
</dbReference>
<dbReference type="PANTHER" id="PTHR11455">
    <property type="entry name" value="CRYPTOCHROME"/>
    <property type="match status" value="1"/>
</dbReference>
<dbReference type="PROSITE" id="PS51645">
    <property type="entry name" value="PHR_CRY_ALPHA_BETA"/>
    <property type="match status" value="1"/>
</dbReference>
<dbReference type="GO" id="GO:0003677">
    <property type="term" value="F:DNA binding"/>
    <property type="evidence" value="ECO:0007669"/>
    <property type="project" value="TreeGrafter"/>
</dbReference>
<keyword evidence="2" id="KW-0274">FAD</keyword>
<evidence type="ECO:0000256" key="2">
    <source>
        <dbReference type="PIRSR" id="PIRSR602081-1"/>
    </source>
</evidence>
<dbReference type="Pfam" id="PF00875">
    <property type="entry name" value="DNA_photolyase"/>
    <property type="match status" value="1"/>
</dbReference>
<dbReference type="InterPro" id="IPR014729">
    <property type="entry name" value="Rossmann-like_a/b/a_fold"/>
</dbReference>
<comment type="cofactor">
    <cofactor evidence="2">
        <name>FAD</name>
        <dbReference type="ChEBI" id="CHEBI:57692"/>
    </cofactor>
    <text evidence="2">Binds 1 FAD per subunit.</text>
</comment>
<keyword evidence="2" id="KW-0285">Flavoprotein</keyword>
<organism evidence="4 7">
    <name type="scientific">Francisella tularensis subsp. holarctica (strain LVS)</name>
    <dbReference type="NCBI Taxonomy" id="376619"/>
    <lineage>
        <taxon>Bacteria</taxon>
        <taxon>Pseudomonadati</taxon>
        <taxon>Pseudomonadota</taxon>
        <taxon>Gammaproteobacteria</taxon>
        <taxon>Thiotrichales</taxon>
        <taxon>Francisellaceae</taxon>
        <taxon>Francisella</taxon>
    </lineage>
</organism>
<reference evidence="4 7" key="3">
    <citation type="journal article" date="2015" name="Genome Announc.">
        <title>Genome sequencing of 18 francisella strains to aid in assay development and testing.</title>
        <authorList>
            <person name="Johnson S.L."/>
            <person name="Daligault H.E."/>
            <person name="Davenport K.W."/>
            <person name="Coyne S.R."/>
            <person name="Frey K.G."/>
            <person name="Koroleva G.I."/>
            <person name="Broomall S.M."/>
            <person name="Bishop-Lilly K.A."/>
            <person name="Bruce D.C."/>
            <person name="Chertkov O."/>
            <person name="Freitas T."/>
            <person name="Jaissle J."/>
            <person name="Ladner J.T."/>
            <person name="Rosenzweig C.N."/>
            <person name="Gibbons H.S."/>
            <person name="Palacios G.F."/>
            <person name="Redden C.L."/>
            <person name="Xu Y."/>
            <person name="Minogue T.D."/>
            <person name="Chain P.S."/>
        </authorList>
    </citation>
    <scope>NUCLEOTIDE SEQUENCE [LARGE SCALE GENOMIC DNA]</scope>
    <source>
        <strain evidence="4 7">LVS</strain>
    </source>
</reference>
<dbReference type="Proteomes" id="UP000031874">
    <property type="component" value="Chromosome"/>
</dbReference>
<accession>A0AAI8BGN0</accession>
<dbReference type="AlphaFoldDB" id="A0AAI8BGN0"/>
<dbReference type="SUPFAM" id="SSF52425">
    <property type="entry name" value="Cryptochrome/photolyase, N-terminal domain"/>
    <property type="match status" value="1"/>
</dbReference>
<dbReference type="PANTHER" id="PTHR11455:SF9">
    <property type="entry name" value="CRYPTOCHROME CIRCADIAN CLOCK 5 ISOFORM X1"/>
    <property type="match status" value="1"/>
</dbReference>
<dbReference type="EMBL" id="CP009694">
    <property type="protein sequence ID" value="AJI58695.1"/>
    <property type="molecule type" value="Genomic_DNA"/>
</dbReference>
<reference evidence="5" key="4">
    <citation type="submission" date="2015-02" db="EMBL/GenBank/DDBJ databases">
        <title>Complete genome sequence of Francisella tularensis LVS (Live Vaccine Strain).</title>
        <authorList>
            <person name="Chain P."/>
            <person name="Larimer F."/>
            <person name="Land M."/>
            <person name="Stilwagen S."/>
            <person name="Larsson P."/>
            <person name="Bearden S."/>
            <person name="Chu M."/>
            <person name="Oyston P."/>
            <person name="Forsman M."/>
            <person name="Andersson S."/>
            <person name="Lindler L."/>
            <person name="Titball R."/>
            <person name="Garcia E."/>
        </authorList>
    </citation>
    <scope>NUCLEOTIDE SEQUENCE</scope>
    <source>
        <strain evidence="5">LVS</strain>
    </source>
</reference>
<comment type="cofactor">
    <cofactor evidence="1">
        <name>(6R)-5,10-methylene-5,6,7,8-tetrahydrofolate</name>
        <dbReference type="ChEBI" id="CHEBI:15636"/>
    </cofactor>
</comment>
<proteinExistence type="predicted"/>
<evidence type="ECO:0000313" key="5">
    <source>
        <dbReference type="EMBL" id="CAJ78781.1"/>
    </source>
</evidence>
<gene>
    <name evidence="5" type="ordered locus">FTL_0341</name>
    <name evidence="4" type="ORF">AW21_1192</name>
</gene>
<evidence type="ECO:0000313" key="6">
    <source>
        <dbReference type="Proteomes" id="UP000001944"/>
    </source>
</evidence>
<dbReference type="KEGG" id="ftl:FTL_0341"/>
<evidence type="ECO:0000259" key="3">
    <source>
        <dbReference type="PROSITE" id="PS51645"/>
    </source>
</evidence>
<feature type="domain" description="Photolyase/cryptochrome alpha/beta" evidence="3">
    <location>
        <begin position="1"/>
        <end position="87"/>
    </location>
</feature>
<dbReference type="InterPro" id="IPR006050">
    <property type="entry name" value="DNA_photolyase_N"/>
</dbReference>